<evidence type="ECO:0000259" key="15">
    <source>
        <dbReference type="PROSITE" id="PS50865"/>
    </source>
</evidence>
<feature type="region of interest" description="Disordered" evidence="12">
    <location>
        <begin position="180"/>
        <end position="204"/>
    </location>
</feature>
<keyword evidence="5" id="KW-0479">Metal-binding</keyword>
<dbReference type="GO" id="GO:0006508">
    <property type="term" value="P:proteolysis"/>
    <property type="evidence" value="ECO:0007669"/>
    <property type="project" value="UniProtKB-KW"/>
</dbReference>
<evidence type="ECO:0000256" key="1">
    <source>
        <dbReference type="ARBA" id="ARBA00000707"/>
    </source>
</evidence>
<dbReference type="GO" id="GO:0004843">
    <property type="term" value="F:cysteine-type deubiquitinase activity"/>
    <property type="evidence" value="ECO:0007669"/>
    <property type="project" value="UniProtKB-EC"/>
</dbReference>
<feature type="region of interest" description="Disordered" evidence="12">
    <location>
        <begin position="378"/>
        <end position="405"/>
    </location>
</feature>
<dbReference type="PROSITE" id="PS00972">
    <property type="entry name" value="USP_1"/>
    <property type="match status" value="1"/>
</dbReference>
<reference evidence="17" key="1">
    <citation type="journal article" date="2017" name="Nat. Commun.">
        <title>The asparagus genome sheds light on the origin and evolution of a young Y chromosome.</title>
        <authorList>
            <person name="Harkess A."/>
            <person name="Zhou J."/>
            <person name="Xu C."/>
            <person name="Bowers J.E."/>
            <person name="Van der Hulst R."/>
            <person name="Ayyampalayam S."/>
            <person name="Mercati F."/>
            <person name="Riccardi P."/>
            <person name="McKain M.R."/>
            <person name="Kakrana A."/>
            <person name="Tang H."/>
            <person name="Ray J."/>
            <person name="Groenendijk J."/>
            <person name="Arikit S."/>
            <person name="Mathioni S.M."/>
            <person name="Nakano M."/>
            <person name="Shan H."/>
            <person name="Telgmann-Rauber A."/>
            <person name="Kanno A."/>
            <person name="Yue Z."/>
            <person name="Chen H."/>
            <person name="Li W."/>
            <person name="Chen Y."/>
            <person name="Xu X."/>
            <person name="Zhang Y."/>
            <person name="Luo S."/>
            <person name="Chen H."/>
            <person name="Gao J."/>
            <person name="Mao Z."/>
            <person name="Pires J.C."/>
            <person name="Luo M."/>
            <person name="Kudrna D."/>
            <person name="Wing R.A."/>
            <person name="Meyers B.C."/>
            <person name="Yi K."/>
            <person name="Kong H."/>
            <person name="Lavrijsen P."/>
            <person name="Sunseri F."/>
            <person name="Falavigna A."/>
            <person name="Ye Y."/>
            <person name="Leebens-Mack J.H."/>
            <person name="Chen G."/>
        </authorList>
    </citation>
    <scope>NUCLEOTIDE SEQUENCE [LARGE SCALE GENOMIC DNA]</scope>
    <source>
        <strain evidence="17">cv. DH0086</strain>
    </source>
</reference>
<dbReference type="InterPro" id="IPR002893">
    <property type="entry name" value="Znf_MYND"/>
</dbReference>
<dbReference type="OrthoDB" id="420187at2759"/>
<feature type="transmembrane region" description="Helical" evidence="13">
    <location>
        <begin position="12"/>
        <end position="30"/>
    </location>
</feature>
<dbReference type="Gene3D" id="6.10.140.2220">
    <property type="match status" value="1"/>
</dbReference>
<keyword evidence="10" id="KW-0862">Zinc</keyword>
<dbReference type="PANTHER" id="PTHR24006">
    <property type="entry name" value="UBIQUITIN CARBOXYL-TERMINAL HYDROLASE"/>
    <property type="match status" value="1"/>
</dbReference>
<feature type="compositionally biased region" description="Low complexity" evidence="12">
    <location>
        <begin position="381"/>
        <end position="391"/>
    </location>
</feature>
<keyword evidence="13" id="KW-1133">Transmembrane helix</keyword>
<feature type="compositionally biased region" description="Basic residues" evidence="12">
    <location>
        <begin position="754"/>
        <end position="764"/>
    </location>
</feature>
<keyword evidence="6 11" id="KW-0863">Zinc-finger</keyword>
<dbReference type="OMA" id="HECARCS"/>
<feature type="domain" description="MYND-type" evidence="15">
    <location>
        <begin position="84"/>
        <end position="121"/>
    </location>
</feature>
<evidence type="ECO:0000256" key="6">
    <source>
        <dbReference type="ARBA" id="ARBA00022771"/>
    </source>
</evidence>
<protein>
    <recommendedName>
        <fullName evidence="3">ubiquitinyl hydrolase 1</fullName>
        <ecNumber evidence="3">3.4.19.12</ecNumber>
    </recommendedName>
</protein>
<dbReference type="GO" id="GO:0005829">
    <property type="term" value="C:cytosol"/>
    <property type="evidence" value="ECO:0007669"/>
    <property type="project" value="TreeGrafter"/>
</dbReference>
<evidence type="ECO:0000256" key="7">
    <source>
        <dbReference type="ARBA" id="ARBA00022786"/>
    </source>
</evidence>
<evidence type="ECO:0000313" key="17">
    <source>
        <dbReference type="Proteomes" id="UP000243459"/>
    </source>
</evidence>
<dbReference type="InterPro" id="IPR038765">
    <property type="entry name" value="Papain-like_cys_pep_sf"/>
</dbReference>
<keyword evidence="13" id="KW-0472">Membrane</keyword>
<evidence type="ECO:0000256" key="2">
    <source>
        <dbReference type="ARBA" id="ARBA00009085"/>
    </source>
</evidence>
<dbReference type="SUPFAM" id="SSF54001">
    <property type="entry name" value="Cysteine proteinases"/>
    <property type="match status" value="1"/>
</dbReference>
<evidence type="ECO:0000256" key="13">
    <source>
        <dbReference type="SAM" id="Phobius"/>
    </source>
</evidence>
<evidence type="ECO:0000256" key="9">
    <source>
        <dbReference type="ARBA" id="ARBA00022807"/>
    </source>
</evidence>
<dbReference type="InterPro" id="IPR028889">
    <property type="entry name" value="USP"/>
</dbReference>
<gene>
    <name evidence="16" type="ORF">A4U43_C01F25640</name>
</gene>
<dbReference type="EMBL" id="CM007381">
    <property type="protein sequence ID" value="ONK81132.1"/>
    <property type="molecule type" value="Genomic_DNA"/>
</dbReference>
<keyword evidence="7" id="KW-0833">Ubl conjugation pathway</keyword>
<feature type="region of interest" description="Disordered" evidence="12">
    <location>
        <begin position="753"/>
        <end position="780"/>
    </location>
</feature>
<dbReference type="FunFam" id="3.90.70.10:FF:000026">
    <property type="entry name" value="Ubiquitin carboxyl-terminal hydrolase 15"/>
    <property type="match status" value="1"/>
</dbReference>
<dbReference type="PANTHER" id="PTHR24006:SF685">
    <property type="entry name" value="UBIQUITIN CARBOXYL-TERMINAL HYDROLASE 15"/>
    <property type="match status" value="1"/>
</dbReference>
<organism evidence="16 17">
    <name type="scientific">Asparagus officinalis</name>
    <name type="common">Garden asparagus</name>
    <dbReference type="NCBI Taxonomy" id="4686"/>
    <lineage>
        <taxon>Eukaryota</taxon>
        <taxon>Viridiplantae</taxon>
        <taxon>Streptophyta</taxon>
        <taxon>Embryophyta</taxon>
        <taxon>Tracheophyta</taxon>
        <taxon>Spermatophyta</taxon>
        <taxon>Magnoliopsida</taxon>
        <taxon>Liliopsida</taxon>
        <taxon>Asparagales</taxon>
        <taxon>Asparagaceae</taxon>
        <taxon>Asparagoideae</taxon>
        <taxon>Asparagus</taxon>
    </lineage>
</organism>
<dbReference type="PROSITE" id="PS50235">
    <property type="entry name" value="USP_3"/>
    <property type="match status" value="1"/>
</dbReference>
<dbReference type="Pfam" id="PF00443">
    <property type="entry name" value="UCH"/>
    <property type="match status" value="1"/>
</dbReference>
<dbReference type="FunFam" id="6.10.140.2220:FF:000006">
    <property type="entry name" value="Ubiquitin carboxyl-terminal hydrolase 15"/>
    <property type="match status" value="1"/>
</dbReference>
<feature type="compositionally biased region" description="Low complexity" evidence="12">
    <location>
        <begin position="298"/>
        <end position="312"/>
    </location>
</feature>
<comment type="catalytic activity">
    <reaction evidence="1">
        <text>Thiol-dependent hydrolysis of ester, thioester, amide, peptide and isopeptide bonds formed by the C-terminal Gly of ubiquitin (a 76-residue protein attached to proteins as an intracellular targeting signal).</text>
        <dbReference type="EC" id="3.4.19.12"/>
    </reaction>
</comment>
<keyword evidence="17" id="KW-1185">Reference proteome</keyword>
<name>A0A5P1FSQ6_ASPOF</name>
<keyword evidence="9" id="KW-0788">Thiol protease</keyword>
<keyword evidence="13" id="KW-0812">Transmembrane</keyword>
<dbReference type="PROSITE" id="PS50865">
    <property type="entry name" value="ZF_MYND_2"/>
    <property type="match status" value="1"/>
</dbReference>
<dbReference type="InterPro" id="IPR050164">
    <property type="entry name" value="Peptidase_C19"/>
</dbReference>
<feature type="domain" description="USP" evidence="14">
    <location>
        <begin position="434"/>
        <end position="740"/>
    </location>
</feature>
<dbReference type="CDD" id="cd02661">
    <property type="entry name" value="Peptidase_C19E"/>
    <property type="match status" value="1"/>
</dbReference>
<evidence type="ECO:0000256" key="8">
    <source>
        <dbReference type="ARBA" id="ARBA00022801"/>
    </source>
</evidence>
<dbReference type="SUPFAM" id="SSF144232">
    <property type="entry name" value="HIT/MYND zinc finger-like"/>
    <property type="match status" value="1"/>
</dbReference>
<feature type="compositionally biased region" description="Basic and acidic residues" evidence="12">
    <location>
        <begin position="765"/>
        <end position="778"/>
    </location>
</feature>
<dbReference type="InterPro" id="IPR018200">
    <property type="entry name" value="USP_CS"/>
</dbReference>
<evidence type="ECO:0000256" key="11">
    <source>
        <dbReference type="PROSITE-ProRule" id="PRU00134"/>
    </source>
</evidence>
<dbReference type="Proteomes" id="UP000243459">
    <property type="component" value="Chromosome 1"/>
</dbReference>
<sequence length="912" mass="101732">MLEPREADLPVLFLVLVVLPLVTYILLGIWSETAKKKMRISTLAQLAAEEASRVDDVPLPVIVPVPSVNVMPPVPSSRIAFHECAKCFAPATTRCSKCKSVRYCSGKCQIIHWRQGHKQECPRLASCRNLSSSADSDQLRPFMENGKQAHGNVIEEPLHSDFHSDRSDISYDTLSERKFSDANKRTPNKLKNGTLRSNEDAESGDTLLAEVTSKDASSENKLGNGNFTSSFEVNRLPANVDPIYVHASTTLRNPMHQTHKITGEIRNMLKPRCITENSENGATPCEGGTNLSSENGFSSSAEALDSNSSAEDTSVVGSVMYKRPPYTLRTMTPLSQKSAEKNTKDCWSQGIERNAYMNDESRVSATCISTSTPLQNCNGASSSGQKMSSSRKSSKVHKGNLTGSTNDGNKHKMLFPYEDLVKFFQCEIWGVSPRGLLNCGNSCYANAVLQCLTCTKPLMVYLLRRSHSKNCRIRDWCLMCELEQHVSMLREGGGPLSPSRLLSNMRNIGCRMGGGNQEDAHEFLRLLVMSMQSICLEGLGGEKEVSPGLQETTLIQQIFGGRLKSKVKCLRCHLESERYEHIMDLTLEIHGWVESLEDALTQFTAPEDLDGENMYRCGRCAAYVKARKQLSVHEVPNILTIVLKRFQTGKYGKINKCVSFPDMLDMIPFVTGTADSPPLYMLYGVVVHLDTLNASFSGHYVSYVKDQQGTWFRIDDSEVQAVSLSEVMSEGAYMLFYSRSFPRPPRTYIEKAHRTQKTSRHSQHKQIEENSGKCRDNPQEGIVLTKEETYADSIGMDFSDATLSDWSLFTSSDESSFTTESTRNSFSTVDHGEASNLDPISSIFATPYYVPEYPQSNTISCKKFSPCRAQTRFFSERQGFILDSLLGNQSDDVHKGSNFKQGNVLSEEHYRL</sequence>
<dbReference type="AlphaFoldDB" id="A0A5P1FSQ6"/>
<dbReference type="GO" id="GO:0008270">
    <property type="term" value="F:zinc ion binding"/>
    <property type="evidence" value="ECO:0007669"/>
    <property type="project" value="UniProtKB-KW"/>
</dbReference>
<feature type="region of interest" description="Disordered" evidence="12">
    <location>
        <begin position="279"/>
        <end position="316"/>
    </location>
</feature>
<dbReference type="Pfam" id="PF01753">
    <property type="entry name" value="zf-MYND"/>
    <property type="match status" value="1"/>
</dbReference>
<evidence type="ECO:0000256" key="10">
    <source>
        <dbReference type="ARBA" id="ARBA00022833"/>
    </source>
</evidence>
<dbReference type="InterPro" id="IPR001394">
    <property type="entry name" value="Peptidase_C19_UCH"/>
</dbReference>
<evidence type="ECO:0000256" key="5">
    <source>
        <dbReference type="ARBA" id="ARBA00022723"/>
    </source>
</evidence>
<dbReference type="Gene3D" id="3.90.70.10">
    <property type="entry name" value="Cysteine proteinases"/>
    <property type="match status" value="1"/>
</dbReference>
<evidence type="ECO:0000313" key="16">
    <source>
        <dbReference type="EMBL" id="ONK81132.1"/>
    </source>
</evidence>
<keyword evidence="4" id="KW-0645">Protease</keyword>
<dbReference type="GO" id="GO:0016579">
    <property type="term" value="P:protein deubiquitination"/>
    <property type="evidence" value="ECO:0007669"/>
    <property type="project" value="InterPro"/>
</dbReference>
<dbReference type="EC" id="3.4.19.12" evidence="3"/>
<evidence type="ECO:0000256" key="12">
    <source>
        <dbReference type="SAM" id="MobiDB-lite"/>
    </source>
</evidence>
<accession>A0A5P1FSQ6</accession>
<keyword evidence="8" id="KW-0378">Hydrolase</keyword>
<comment type="similarity">
    <text evidence="2">Belongs to the peptidase C19 family.</text>
</comment>
<evidence type="ECO:0000256" key="3">
    <source>
        <dbReference type="ARBA" id="ARBA00012759"/>
    </source>
</evidence>
<dbReference type="Gramene" id="ONK81132">
    <property type="protein sequence ID" value="ONK81132"/>
    <property type="gene ID" value="A4U43_C01F25640"/>
</dbReference>
<dbReference type="GO" id="GO:0005634">
    <property type="term" value="C:nucleus"/>
    <property type="evidence" value="ECO:0007669"/>
    <property type="project" value="TreeGrafter"/>
</dbReference>
<evidence type="ECO:0000256" key="4">
    <source>
        <dbReference type="ARBA" id="ARBA00022670"/>
    </source>
</evidence>
<proteinExistence type="inferred from homology"/>
<evidence type="ECO:0000259" key="14">
    <source>
        <dbReference type="PROSITE" id="PS50235"/>
    </source>
</evidence>